<feature type="compositionally biased region" description="Acidic residues" evidence="1">
    <location>
        <begin position="28"/>
        <end position="37"/>
    </location>
</feature>
<evidence type="ECO:0000256" key="1">
    <source>
        <dbReference type="SAM" id="MobiDB-lite"/>
    </source>
</evidence>
<dbReference type="AlphaFoldDB" id="A0A8T1VLA9"/>
<gene>
    <name evidence="2" type="ORF">PHYPSEUDO_006746</name>
</gene>
<proteinExistence type="predicted"/>
<reference evidence="2" key="1">
    <citation type="submission" date="2021-02" db="EMBL/GenBank/DDBJ databases">
        <authorList>
            <person name="Palmer J.M."/>
        </authorList>
    </citation>
    <scope>NUCLEOTIDE SEQUENCE</scope>
    <source>
        <strain evidence="2">SCRP734</strain>
    </source>
</reference>
<protein>
    <submittedName>
        <fullName evidence="2">Uncharacterized protein</fullName>
    </submittedName>
</protein>
<sequence length="116" mass="12577">MNEGLWTILHDAFGGRVSISGEILLDSAVDDDEEDTGEVSSKEDNGTKPKPLPVAQLATALQGGMEVIAASLGSRSSTEDNSHALTVSLQQQHEETRQFQAMQLQLLRDILSQRTN</sequence>
<comment type="caution">
    <text evidence="2">The sequence shown here is derived from an EMBL/GenBank/DDBJ whole genome shotgun (WGS) entry which is preliminary data.</text>
</comment>
<dbReference type="EMBL" id="JAGDFM010000274">
    <property type="protein sequence ID" value="KAG7380853.1"/>
    <property type="molecule type" value="Genomic_DNA"/>
</dbReference>
<dbReference type="Proteomes" id="UP000694044">
    <property type="component" value="Unassembled WGS sequence"/>
</dbReference>
<organism evidence="2 3">
    <name type="scientific">Phytophthora pseudosyringae</name>
    <dbReference type="NCBI Taxonomy" id="221518"/>
    <lineage>
        <taxon>Eukaryota</taxon>
        <taxon>Sar</taxon>
        <taxon>Stramenopiles</taxon>
        <taxon>Oomycota</taxon>
        <taxon>Peronosporomycetes</taxon>
        <taxon>Peronosporales</taxon>
        <taxon>Peronosporaceae</taxon>
        <taxon>Phytophthora</taxon>
    </lineage>
</organism>
<feature type="region of interest" description="Disordered" evidence="1">
    <location>
        <begin position="28"/>
        <end position="52"/>
    </location>
</feature>
<evidence type="ECO:0000313" key="3">
    <source>
        <dbReference type="Proteomes" id="UP000694044"/>
    </source>
</evidence>
<keyword evidence="3" id="KW-1185">Reference proteome</keyword>
<evidence type="ECO:0000313" key="2">
    <source>
        <dbReference type="EMBL" id="KAG7380853.1"/>
    </source>
</evidence>
<accession>A0A8T1VLA9</accession>
<dbReference type="OrthoDB" id="123396at2759"/>
<name>A0A8T1VLA9_9STRA</name>